<proteinExistence type="predicted"/>
<gene>
    <name evidence="1" type="ORF">HINF_LOCUS18619</name>
    <name evidence="2" type="ORF">HINF_LOCUS74963</name>
</gene>
<dbReference type="EMBL" id="CAXDID020000651">
    <property type="protein sequence ID" value="CAL6108431.1"/>
    <property type="molecule type" value="Genomic_DNA"/>
</dbReference>
<evidence type="ECO:0000313" key="2">
    <source>
        <dbReference type="EMBL" id="CAL6108431.1"/>
    </source>
</evidence>
<evidence type="ECO:0000313" key="3">
    <source>
        <dbReference type="Proteomes" id="UP001642409"/>
    </source>
</evidence>
<sequence>MIMVTPSEKVESTYNFNCAPTLHCVVATKLGQTSPGVDMHFWLSHQIPALKGLYFSGQPFHRAFQHQFSISNYNNVCAGKRHVRRLSPFVRRFVGSLACKAIHARRGARSRSAVLAGAIRQQVPPRAGRRREILRCNSLITHVGVTLLYTTSCANQCPGMCPPAGRVFSSLVLFVGLRVKPVKQQTYSLPIALRSPFAIRQSHSRPLRPLLRMHQRALYKTRSTTASVLASRKRLEEVWRGSVKQRILQRRGRHLKKFVCYIYKQQVQRLDDYGEAF</sequence>
<name>A0AA86P310_9EUKA</name>
<organism evidence="1">
    <name type="scientific">Hexamita inflata</name>
    <dbReference type="NCBI Taxonomy" id="28002"/>
    <lineage>
        <taxon>Eukaryota</taxon>
        <taxon>Metamonada</taxon>
        <taxon>Diplomonadida</taxon>
        <taxon>Hexamitidae</taxon>
        <taxon>Hexamitinae</taxon>
        <taxon>Hexamita</taxon>
    </lineage>
</organism>
<reference evidence="2 3" key="2">
    <citation type="submission" date="2024-07" db="EMBL/GenBank/DDBJ databases">
        <authorList>
            <person name="Akdeniz Z."/>
        </authorList>
    </citation>
    <scope>NUCLEOTIDE SEQUENCE [LARGE SCALE GENOMIC DNA]</scope>
</reference>
<reference evidence="1" key="1">
    <citation type="submission" date="2023-06" db="EMBL/GenBank/DDBJ databases">
        <authorList>
            <person name="Kurt Z."/>
        </authorList>
    </citation>
    <scope>NUCLEOTIDE SEQUENCE</scope>
</reference>
<keyword evidence="3" id="KW-1185">Reference proteome</keyword>
<dbReference type="EMBL" id="CATOUU010000468">
    <property type="protein sequence ID" value="CAI9930974.1"/>
    <property type="molecule type" value="Genomic_DNA"/>
</dbReference>
<comment type="caution">
    <text evidence="1">The sequence shown here is derived from an EMBL/GenBank/DDBJ whole genome shotgun (WGS) entry which is preliminary data.</text>
</comment>
<accession>A0AA86P310</accession>
<dbReference type="AlphaFoldDB" id="A0AA86P310"/>
<evidence type="ECO:0000313" key="1">
    <source>
        <dbReference type="EMBL" id="CAI9930974.1"/>
    </source>
</evidence>
<dbReference type="Proteomes" id="UP001642409">
    <property type="component" value="Unassembled WGS sequence"/>
</dbReference>
<protein>
    <submittedName>
        <fullName evidence="2">Hypothetical_protein</fullName>
    </submittedName>
</protein>